<feature type="binding site" evidence="1">
    <location>
        <position position="337"/>
    </location>
    <ligand>
        <name>Zn(2+)</name>
        <dbReference type="ChEBI" id="CHEBI:29105"/>
    </ligand>
</feature>
<dbReference type="GO" id="GO:0046872">
    <property type="term" value="F:metal ion binding"/>
    <property type="evidence" value="ECO:0007669"/>
    <property type="project" value="UniProtKB-KW"/>
</dbReference>
<dbReference type="GO" id="GO:0006284">
    <property type="term" value="P:base-excision repair"/>
    <property type="evidence" value="ECO:0007669"/>
    <property type="project" value="InterPro"/>
</dbReference>
<feature type="compositionally biased region" description="Polar residues" evidence="2">
    <location>
        <begin position="137"/>
        <end position="147"/>
    </location>
</feature>
<dbReference type="Gene3D" id="1.10.340.30">
    <property type="entry name" value="Hypothetical protein, domain 2"/>
    <property type="match status" value="1"/>
</dbReference>
<feature type="binding site" evidence="1">
    <location>
        <position position="179"/>
    </location>
    <ligand>
        <name>Zn(2+)</name>
        <dbReference type="ChEBI" id="CHEBI:29105"/>
    </ligand>
</feature>
<dbReference type="PANTHER" id="PTHR31116">
    <property type="entry name" value="OS04G0501200 PROTEIN"/>
    <property type="match status" value="1"/>
</dbReference>
<keyword evidence="1" id="KW-0862">Zinc</keyword>
<protein>
    <recommendedName>
        <fullName evidence="4">DNA-3-methyladenine glycosylase I</fullName>
    </recommendedName>
</protein>
<dbReference type="Pfam" id="PF03352">
    <property type="entry name" value="Adenine_glyco"/>
    <property type="match status" value="1"/>
</dbReference>
<feature type="region of interest" description="Disordered" evidence="2">
    <location>
        <begin position="60"/>
        <end position="98"/>
    </location>
</feature>
<evidence type="ECO:0008006" key="4">
    <source>
        <dbReference type="Google" id="ProtNLM"/>
    </source>
</evidence>
<dbReference type="InterPro" id="IPR005019">
    <property type="entry name" value="Adenine_glyco"/>
</dbReference>
<evidence type="ECO:0000256" key="1">
    <source>
        <dbReference type="PIRSR" id="PIRSR605019-1"/>
    </source>
</evidence>
<evidence type="ECO:0000256" key="2">
    <source>
        <dbReference type="SAM" id="MobiDB-lite"/>
    </source>
</evidence>
<proteinExistence type="predicted"/>
<feature type="region of interest" description="Disordered" evidence="2">
    <location>
        <begin position="112"/>
        <end position="153"/>
    </location>
</feature>
<feature type="compositionally biased region" description="Low complexity" evidence="2">
    <location>
        <begin position="112"/>
        <end position="126"/>
    </location>
</feature>
<evidence type="ECO:0000313" key="3">
    <source>
        <dbReference type="EMBL" id="VDD64928.1"/>
    </source>
</evidence>
<accession>A0A3P6GF56</accession>
<dbReference type="EMBL" id="LR031880">
    <property type="protein sequence ID" value="VDD64928.1"/>
    <property type="molecule type" value="Genomic_DNA"/>
</dbReference>
<dbReference type="SUPFAM" id="SSF48150">
    <property type="entry name" value="DNA-glycosylase"/>
    <property type="match status" value="1"/>
</dbReference>
<dbReference type="InterPro" id="IPR011257">
    <property type="entry name" value="DNA_glycosylase"/>
</dbReference>
<gene>
    <name evidence="3" type="ORF">BOLC6T40381H</name>
</gene>
<dbReference type="GO" id="GO:0008725">
    <property type="term" value="F:DNA-3-methyladenine glycosylase activity"/>
    <property type="evidence" value="ECO:0007669"/>
    <property type="project" value="InterPro"/>
</dbReference>
<dbReference type="PANTHER" id="PTHR31116:SF41">
    <property type="entry name" value="DNA-3-METHYLADENINE GLYCOSYLASE I"/>
    <property type="match status" value="1"/>
</dbReference>
<keyword evidence="1" id="KW-0479">Metal-binding</keyword>
<feature type="binding site" evidence="1">
    <location>
        <position position="164"/>
    </location>
    <ligand>
        <name>Zn(2+)</name>
        <dbReference type="ChEBI" id="CHEBI:29105"/>
    </ligand>
</feature>
<dbReference type="AlphaFoldDB" id="A0A3P6GF56"/>
<reference evidence="3" key="1">
    <citation type="submission" date="2018-11" db="EMBL/GenBank/DDBJ databases">
        <authorList>
            <consortium name="Genoscope - CEA"/>
            <person name="William W."/>
        </authorList>
    </citation>
    <scope>NUCLEOTIDE SEQUENCE</scope>
</reference>
<feature type="compositionally biased region" description="Low complexity" evidence="2">
    <location>
        <begin position="83"/>
        <end position="96"/>
    </location>
</feature>
<feature type="binding site" evidence="1">
    <location>
        <position position="333"/>
    </location>
    <ligand>
        <name>Zn(2+)</name>
        <dbReference type="ChEBI" id="CHEBI:29105"/>
    </ligand>
</feature>
<organism evidence="3">
    <name type="scientific">Brassica oleracea</name>
    <name type="common">Wild cabbage</name>
    <dbReference type="NCBI Taxonomy" id="3712"/>
    <lineage>
        <taxon>Eukaryota</taxon>
        <taxon>Viridiplantae</taxon>
        <taxon>Streptophyta</taxon>
        <taxon>Embryophyta</taxon>
        <taxon>Tracheophyta</taxon>
        <taxon>Spermatophyta</taxon>
        <taxon>Magnoliopsida</taxon>
        <taxon>eudicotyledons</taxon>
        <taxon>Gunneridae</taxon>
        <taxon>Pentapetalae</taxon>
        <taxon>rosids</taxon>
        <taxon>malvids</taxon>
        <taxon>Brassicales</taxon>
        <taxon>Brassicaceae</taxon>
        <taxon>Brassiceae</taxon>
        <taxon>Brassica</taxon>
    </lineage>
</organism>
<name>A0A3P6GF56_BRAOL</name>
<sequence length="350" mass="39220">MQLGFLGIGAYNYNLLELGLRAFGKLQFFLVAIEKSETFRTMSASDREFRSVLVPAGNKLQQKPLSKPVKKTASKSKDLTFTASPAKKSSSPLSPSILRRNGVSMNASYSSEASSSCESSPLSMASTSSGKRGLRRTGSNSSSTLRRNMTEETGDCFSDGRRRCAWITPKSDLCYIAFHDEEWGVPVHDDKKLFELLSLSGALAELSWKDILSKRQSFREVFMDFDPIAISELTNKKITSPDSLLSEQKLRSILENANQVRKIIVEFGSFGKYIWNFVNQKPTQSQFRYSRQVPVKTSKAELISKDLVRRGFRSVSPTVIYSFMQTAGLTNDHLTSCFRHQECISKDETS</sequence>
<dbReference type="SMR" id="A0A3P6GF56"/>